<accession>A0A1H8UJR3</accession>
<protein>
    <submittedName>
        <fullName evidence="2">Sugar phosphate isomerase/epimerase</fullName>
    </submittedName>
</protein>
<keyword evidence="2" id="KW-0413">Isomerase</keyword>
<dbReference type="AlphaFoldDB" id="A0A1H8UJR3"/>
<dbReference type="InterPro" id="IPR050312">
    <property type="entry name" value="IolE/XylAMocC-like"/>
</dbReference>
<evidence type="ECO:0000313" key="2">
    <source>
        <dbReference type="EMBL" id="SEP02838.1"/>
    </source>
</evidence>
<organism evidence="2 3">
    <name type="scientific">Halogranum amylolyticum</name>
    <dbReference type="NCBI Taxonomy" id="660520"/>
    <lineage>
        <taxon>Archaea</taxon>
        <taxon>Methanobacteriati</taxon>
        <taxon>Methanobacteriota</taxon>
        <taxon>Stenosarchaea group</taxon>
        <taxon>Halobacteria</taxon>
        <taxon>Halobacteriales</taxon>
        <taxon>Haloferacaceae</taxon>
    </lineage>
</organism>
<evidence type="ECO:0000259" key="1">
    <source>
        <dbReference type="Pfam" id="PF01261"/>
    </source>
</evidence>
<dbReference type="EMBL" id="FODV01000011">
    <property type="protein sequence ID" value="SEP02838.1"/>
    <property type="molecule type" value="Genomic_DNA"/>
</dbReference>
<evidence type="ECO:0000313" key="3">
    <source>
        <dbReference type="Proteomes" id="UP000199126"/>
    </source>
</evidence>
<dbReference type="InterPro" id="IPR013022">
    <property type="entry name" value="Xyl_isomerase-like_TIM-brl"/>
</dbReference>
<dbReference type="PANTHER" id="PTHR12110:SF41">
    <property type="entry name" value="INOSOSE DEHYDRATASE"/>
    <property type="match status" value="1"/>
</dbReference>
<feature type="domain" description="Xylose isomerase-like TIM barrel" evidence="1">
    <location>
        <begin position="19"/>
        <end position="251"/>
    </location>
</feature>
<dbReference type="OrthoDB" id="372143at2157"/>
<dbReference type="Gene3D" id="3.20.20.150">
    <property type="entry name" value="Divalent-metal-dependent TIM barrel enzymes"/>
    <property type="match status" value="1"/>
</dbReference>
<proteinExistence type="predicted"/>
<sequence>MLFGLCTISNKEMDVLDVIDAAVDAGYDGVEVWGGDHVSNDKDAECTAIRERVETHELSIPVYGSYLRPGTDAFADQLTHELEVAVTLGADLVRVWAGNQEWQDHHDHHLDAVVADLREAADSAAERNLAITVEKHEGTLTNTTEGARRVIERVSHPHCGLNYQPLFGMNAATIASESRELAPISNNVHLQAVPEQGGRKRCLLANAFYDVGTVIRVFQDAGFDGFANVEFVTDDLPYSKAIAHDRAYLRSVV</sequence>
<dbReference type="Proteomes" id="UP000199126">
    <property type="component" value="Unassembled WGS sequence"/>
</dbReference>
<dbReference type="RefSeq" id="WP_089826216.1">
    <property type="nucleotide sequence ID" value="NZ_FODV01000011.1"/>
</dbReference>
<reference evidence="3" key="1">
    <citation type="submission" date="2016-10" db="EMBL/GenBank/DDBJ databases">
        <authorList>
            <person name="Varghese N."/>
            <person name="Submissions S."/>
        </authorList>
    </citation>
    <scope>NUCLEOTIDE SEQUENCE [LARGE SCALE GENOMIC DNA]</scope>
    <source>
        <strain evidence="3">CGMCC 1.10121</strain>
    </source>
</reference>
<gene>
    <name evidence="2" type="ORF">SAMN04487948_11150</name>
</gene>
<dbReference type="PANTHER" id="PTHR12110">
    <property type="entry name" value="HYDROXYPYRUVATE ISOMERASE"/>
    <property type="match status" value="1"/>
</dbReference>
<dbReference type="Pfam" id="PF01261">
    <property type="entry name" value="AP_endonuc_2"/>
    <property type="match status" value="1"/>
</dbReference>
<dbReference type="InterPro" id="IPR036237">
    <property type="entry name" value="Xyl_isomerase-like_sf"/>
</dbReference>
<name>A0A1H8UJR3_9EURY</name>
<dbReference type="GO" id="GO:0016853">
    <property type="term" value="F:isomerase activity"/>
    <property type="evidence" value="ECO:0007669"/>
    <property type="project" value="UniProtKB-KW"/>
</dbReference>
<keyword evidence="3" id="KW-1185">Reference proteome</keyword>
<dbReference type="SUPFAM" id="SSF51658">
    <property type="entry name" value="Xylose isomerase-like"/>
    <property type="match status" value="1"/>
</dbReference>